<keyword evidence="3" id="KW-1185">Reference proteome</keyword>
<protein>
    <submittedName>
        <fullName evidence="2">Uncharacterized protein</fullName>
    </submittedName>
</protein>
<name>A0A7W8AZ21_STRST</name>
<dbReference type="AlphaFoldDB" id="A0A7W8AZ21"/>
<dbReference type="RefSeq" id="WP_242785884.1">
    <property type="nucleotide sequence ID" value="NZ_JALDMZ010000001.1"/>
</dbReference>
<proteinExistence type="predicted"/>
<dbReference type="Proteomes" id="UP000549009">
    <property type="component" value="Unassembled WGS sequence"/>
</dbReference>
<evidence type="ECO:0000313" key="2">
    <source>
        <dbReference type="EMBL" id="MBB5107295.1"/>
    </source>
</evidence>
<accession>A0A7W8AZ21</accession>
<evidence type="ECO:0000256" key="1">
    <source>
        <dbReference type="SAM" id="MobiDB-lite"/>
    </source>
</evidence>
<comment type="caution">
    <text evidence="2">The sequence shown here is derived from an EMBL/GenBank/DDBJ whole genome shotgun (WGS) entry which is preliminary data.</text>
</comment>
<evidence type="ECO:0000313" key="3">
    <source>
        <dbReference type="Proteomes" id="UP000549009"/>
    </source>
</evidence>
<sequence length="127" mass="12832">MAPPARGCGGGGVGHPGSFGGEFLIGRHQPNPVGENPQVNLDSSRDRALGRGVFALIPQADSVTATDRAEAALAALRTVPVHVGVLQAAVVLLEEAERMDQDAARAATTATTVGLLKAAIAQAADDS</sequence>
<organism evidence="2 3">
    <name type="scientific">Streptomyces spectabilis</name>
    <dbReference type="NCBI Taxonomy" id="68270"/>
    <lineage>
        <taxon>Bacteria</taxon>
        <taxon>Bacillati</taxon>
        <taxon>Actinomycetota</taxon>
        <taxon>Actinomycetes</taxon>
        <taxon>Kitasatosporales</taxon>
        <taxon>Streptomycetaceae</taxon>
        <taxon>Streptomyces</taxon>
    </lineage>
</organism>
<feature type="region of interest" description="Disordered" evidence="1">
    <location>
        <begin position="19"/>
        <end position="43"/>
    </location>
</feature>
<gene>
    <name evidence="2" type="ORF">FHS40_006412</name>
</gene>
<reference evidence="2 3" key="1">
    <citation type="submission" date="2020-08" db="EMBL/GenBank/DDBJ databases">
        <title>Genomic Encyclopedia of Type Strains, Phase III (KMG-III): the genomes of soil and plant-associated and newly described type strains.</title>
        <authorList>
            <person name="Whitman W."/>
        </authorList>
    </citation>
    <scope>NUCLEOTIDE SEQUENCE [LARGE SCALE GENOMIC DNA]</scope>
    <source>
        <strain evidence="2 3">CECT 3146</strain>
    </source>
</reference>
<dbReference type="EMBL" id="JACHJD010000013">
    <property type="protein sequence ID" value="MBB5107295.1"/>
    <property type="molecule type" value="Genomic_DNA"/>
</dbReference>